<evidence type="ECO:0000256" key="1">
    <source>
        <dbReference type="ARBA" id="ARBA00004442"/>
    </source>
</evidence>
<dbReference type="PROSITE" id="PS51257">
    <property type="entry name" value="PROKAR_LIPOPROTEIN"/>
    <property type="match status" value="1"/>
</dbReference>
<dbReference type="InterPro" id="IPR011990">
    <property type="entry name" value="TPR-like_helical_dom_sf"/>
</dbReference>
<dbReference type="GO" id="GO:0009279">
    <property type="term" value="C:cell outer membrane"/>
    <property type="evidence" value="ECO:0007669"/>
    <property type="project" value="UniProtKB-SubCell"/>
</dbReference>
<keyword evidence="5" id="KW-0998">Cell outer membrane</keyword>
<dbReference type="OrthoDB" id="5694214at2"/>
<dbReference type="InterPro" id="IPR012944">
    <property type="entry name" value="SusD_RagB_dom"/>
</dbReference>
<comment type="similarity">
    <text evidence="2">Belongs to the SusD family.</text>
</comment>
<gene>
    <name evidence="9" type="ORF">GO816_02925</name>
</gene>
<dbReference type="SUPFAM" id="SSF48452">
    <property type="entry name" value="TPR-like"/>
    <property type="match status" value="1"/>
</dbReference>
<feature type="signal peptide" evidence="6">
    <location>
        <begin position="1"/>
        <end position="23"/>
    </location>
</feature>
<comment type="subcellular location">
    <subcellularLocation>
        <location evidence="1">Cell outer membrane</location>
    </subcellularLocation>
</comment>
<dbReference type="RefSeq" id="WP_157539846.1">
    <property type="nucleotide sequence ID" value="NZ_WQLA01000001.1"/>
</dbReference>
<feature type="chain" id="PRO_5026058604" evidence="6">
    <location>
        <begin position="24"/>
        <end position="604"/>
    </location>
</feature>
<accession>A0A6I4I9C5</accession>
<dbReference type="InterPro" id="IPR033985">
    <property type="entry name" value="SusD-like_N"/>
</dbReference>
<evidence type="ECO:0000256" key="5">
    <source>
        <dbReference type="ARBA" id="ARBA00023237"/>
    </source>
</evidence>
<dbReference type="Gene3D" id="1.25.40.390">
    <property type="match status" value="1"/>
</dbReference>
<evidence type="ECO:0000256" key="3">
    <source>
        <dbReference type="ARBA" id="ARBA00022729"/>
    </source>
</evidence>
<dbReference type="Pfam" id="PF14322">
    <property type="entry name" value="SusD-like_3"/>
    <property type="match status" value="1"/>
</dbReference>
<dbReference type="EMBL" id="WQLA01000001">
    <property type="protein sequence ID" value="MVN90069.1"/>
    <property type="molecule type" value="Genomic_DNA"/>
</dbReference>
<comment type="caution">
    <text evidence="9">The sequence shown here is derived from an EMBL/GenBank/DDBJ whole genome shotgun (WGS) entry which is preliminary data.</text>
</comment>
<feature type="domain" description="SusD-like N-terminal" evidence="8">
    <location>
        <begin position="104"/>
        <end position="223"/>
    </location>
</feature>
<organism evidence="9 10">
    <name type="scientific">Mucilaginibacter aquatilis</name>
    <dbReference type="NCBI Taxonomy" id="1517760"/>
    <lineage>
        <taxon>Bacteria</taxon>
        <taxon>Pseudomonadati</taxon>
        <taxon>Bacteroidota</taxon>
        <taxon>Sphingobacteriia</taxon>
        <taxon>Sphingobacteriales</taxon>
        <taxon>Sphingobacteriaceae</taxon>
        <taxon>Mucilaginibacter</taxon>
    </lineage>
</organism>
<dbReference type="AlphaFoldDB" id="A0A6I4I9C5"/>
<evidence type="ECO:0000313" key="10">
    <source>
        <dbReference type="Proteomes" id="UP000434850"/>
    </source>
</evidence>
<dbReference type="Proteomes" id="UP000434850">
    <property type="component" value="Unassembled WGS sequence"/>
</dbReference>
<dbReference type="Pfam" id="PF07980">
    <property type="entry name" value="SusD_RagB"/>
    <property type="match status" value="1"/>
</dbReference>
<evidence type="ECO:0000259" key="7">
    <source>
        <dbReference type="Pfam" id="PF07980"/>
    </source>
</evidence>
<protein>
    <submittedName>
        <fullName evidence="9">RagB/SusD family nutrient uptake outer membrane protein</fullName>
    </submittedName>
</protein>
<proteinExistence type="inferred from homology"/>
<evidence type="ECO:0000256" key="4">
    <source>
        <dbReference type="ARBA" id="ARBA00023136"/>
    </source>
</evidence>
<keyword evidence="3 6" id="KW-0732">Signal</keyword>
<feature type="domain" description="RagB/SusD" evidence="7">
    <location>
        <begin position="285"/>
        <end position="596"/>
    </location>
</feature>
<name>A0A6I4I9C5_9SPHI</name>
<keyword evidence="4" id="KW-0472">Membrane</keyword>
<keyword evidence="10" id="KW-1185">Reference proteome</keyword>
<evidence type="ECO:0000313" key="9">
    <source>
        <dbReference type="EMBL" id="MVN90069.1"/>
    </source>
</evidence>
<evidence type="ECO:0000256" key="2">
    <source>
        <dbReference type="ARBA" id="ARBA00006275"/>
    </source>
</evidence>
<evidence type="ECO:0000256" key="6">
    <source>
        <dbReference type="SAM" id="SignalP"/>
    </source>
</evidence>
<reference evidence="9 10" key="1">
    <citation type="submission" date="2019-12" db="EMBL/GenBank/DDBJ databases">
        <title>Mucilaginibacter sp. HME9299 genome sequencing and assembly.</title>
        <authorList>
            <person name="Kang H."/>
            <person name="Kim H."/>
            <person name="Joh K."/>
        </authorList>
    </citation>
    <scope>NUCLEOTIDE SEQUENCE [LARGE SCALE GENOMIC DNA]</scope>
    <source>
        <strain evidence="9 10">HME9299</strain>
    </source>
</reference>
<evidence type="ECO:0000259" key="8">
    <source>
        <dbReference type="Pfam" id="PF14322"/>
    </source>
</evidence>
<sequence length="604" mass="66859">MKLYKIFLAALCLPLFFTSCKKALDNVDENYSVASQIFNDSTLAILNVNYIYDQNLPTWAGVSAGSAISNPTGISDEAYADVKFFRGTLGVSEVGDIATAVSITNNYGKIRVINTFIRDVNAGSLPAATKNRLISQALFLRAFRYFDLVRLYGGVPLVLTPLEAVGNEAKEAAQIPRSKTSDCIKQITNDLDTCIKYLPRKWASSADWGRITSGAAAAFKGRVLITWASPQFVTEGASDPNAPASIASRWEDAYNACKQAVTLLGADWKLNTSYNNMWFTEVNNPEAVLVTGFNNLTTEVRKSNTYDNNARPSYLGTGGSATYQPTWEMVKAYPMLDGKVPGTSTKYTYNDQTFYQNRDPRFNATIAFNGATWPIIGNSTYRLWTYFINNRTVEPGNASGTSFYCRKAVDPSPLQSAVQFSGTDWMEIRYAEVLLNLAEAAAATNRNQEAYDNLYLIRARAGIEKGTTADQYGITSGLSGAPLINAVMYERQIEFAFEGKRFWDLRRRKLFASVLNGKVRTGRQINLNAGAPASLATSPYVGRDALTLDQAYTYFTIVNKQLDNGYTINWKDEYYFFGIPQSSIANNPKILQNKGWGGTFDPLQ</sequence>